<evidence type="ECO:0000313" key="2">
    <source>
        <dbReference type="WBParaSite" id="PS1159_v2.g21214.t1"/>
    </source>
</evidence>
<protein>
    <submittedName>
        <fullName evidence="2">Cation/H+ exchanger domain-containing protein</fullName>
    </submittedName>
</protein>
<reference evidence="2" key="1">
    <citation type="submission" date="2022-11" db="UniProtKB">
        <authorList>
            <consortium name="WormBaseParasite"/>
        </authorList>
    </citation>
    <scope>IDENTIFICATION</scope>
</reference>
<organism evidence="1 2">
    <name type="scientific">Panagrolaimus sp. PS1159</name>
    <dbReference type="NCBI Taxonomy" id="55785"/>
    <lineage>
        <taxon>Eukaryota</taxon>
        <taxon>Metazoa</taxon>
        <taxon>Ecdysozoa</taxon>
        <taxon>Nematoda</taxon>
        <taxon>Chromadorea</taxon>
        <taxon>Rhabditida</taxon>
        <taxon>Tylenchina</taxon>
        <taxon>Panagrolaimomorpha</taxon>
        <taxon>Panagrolaimoidea</taxon>
        <taxon>Panagrolaimidae</taxon>
        <taxon>Panagrolaimus</taxon>
    </lineage>
</organism>
<dbReference type="WBParaSite" id="PS1159_v2.g21214.t1">
    <property type="protein sequence ID" value="PS1159_v2.g21214.t1"/>
    <property type="gene ID" value="PS1159_v2.g21214"/>
</dbReference>
<dbReference type="Proteomes" id="UP000887580">
    <property type="component" value="Unplaced"/>
</dbReference>
<name>A0AC35FV36_9BILA</name>
<sequence length="329" mass="36673">MAPLFIFTLSYLAYLTAEIFAVSSIFALVICGMAMKPYVKENITPDETITIKYFTKLLSQSAEAVIFIFLGLSAAVKVKTNDIDWNSAFIGITLAACIFYRSMGVIIQCSILNRFNTKKFSFSDMFVLSFGGLRGAIAFGLVSSISPNIEAKSLFVTTTMVVIFFTVFIQGCSIKPILSLLNVKLENEPDDILKEHTFDYYFGHTMSGIESVAGQKGWNFLRQWYESLNAKLLKPLLIKNYKKQKHDASTIIRAYQKITLKEAMDIFKSGQRPMSSMSNLSGQFPPSSTPAVYQLFNGLLNQKLKEDNGNSDDSGSFLSDNSIGITLYD</sequence>
<evidence type="ECO:0000313" key="1">
    <source>
        <dbReference type="Proteomes" id="UP000887580"/>
    </source>
</evidence>
<proteinExistence type="predicted"/>
<accession>A0AC35FV36</accession>